<evidence type="ECO:0000256" key="5">
    <source>
        <dbReference type="ARBA" id="ARBA00023212"/>
    </source>
</evidence>
<gene>
    <name evidence="10" type="ORF">HXX76_001230</name>
</gene>
<organism evidence="10 11">
    <name type="scientific">Chlamydomonas incerta</name>
    <dbReference type="NCBI Taxonomy" id="51695"/>
    <lineage>
        <taxon>Eukaryota</taxon>
        <taxon>Viridiplantae</taxon>
        <taxon>Chlorophyta</taxon>
        <taxon>core chlorophytes</taxon>
        <taxon>Chlorophyceae</taxon>
        <taxon>CS clade</taxon>
        <taxon>Chlamydomonadales</taxon>
        <taxon>Chlamydomonadaceae</taxon>
        <taxon>Chlamydomonas</taxon>
    </lineage>
</organism>
<dbReference type="GO" id="GO:0051225">
    <property type="term" value="P:spindle assembly"/>
    <property type="evidence" value="ECO:0007669"/>
    <property type="project" value="TreeGrafter"/>
</dbReference>
<reference evidence="10" key="1">
    <citation type="journal article" date="2020" name="bioRxiv">
        <title>Comparative genomics of Chlamydomonas.</title>
        <authorList>
            <person name="Craig R.J."/>
            <person name="Hasan A.R."/>
            <person name="Ness R.W."/>
            <person name="Keightley P.D."/>
        </authorList>
    </citation>
    <scope>NUCLEOTIDE SEQUENCE</scope>
    <source>
        <strain evidence="10">SAG 7.73</strain>
    </source>
</reference>
<dbReference type="InterPro" id="IPR042241">
    <property type="entry name" value="GCP_C_sf"/>
</dbReference>
<keyword evidence="4 6" id="KW-0493">Microtubule</keyword>
<feature type="compositionally biased region" description="Low complexity" evidence="7">
    <location>
        <begin position="247"/>
        <end position="269"/>
    </location>
</feature>
<accession>A0A835WBZ5</accession>
<dbReference type="OrthoDB" id="78652at2759"/>
<name>A0A835WBZ5_CHLIN</name>
<dbReference type="Proteomes" id="UP000650467">
    <property type="component" value="Unassembled WGS sequence"/>
</dbReference>
<comment type="subcellular location">
    <subcellularLocation>
        <location evidence="1 6">Cytoplasm</location>
        <location evidence="1 6">Cytoskeleton</location>
        <location evidence="1 6">Microtubule organizing center</location>
    </subcellularLocation>
</comment>
<dbReference type="PANTHER" id="PTHR19302:SF27">
    <property type="entry name" value="GAMMA-TUBULIN COMPLEX COMPONENT 4"/>
    <property type="match status" value="1"/>
</dbReference>
<evidence type="ECO:0000259" key="8">
    <source>
        <dbReference type="Pfam" id="PF04130"/>
    </source>
</evidence>
<feature type="region of interest" description="Disordered" evidence="7">
    <location>
        <begin position="235"/>
        <end position="287"/>
    </location>
</feature>
<dbReference type="PANTHER" id="PTHR19302">
    <property type="entry name" value="GAMMA TUBULIN COMPLEX PROTEIN"/>
    <property type="match status" value="1"/>
</dbReference>
<keyword evidence="11" id="KW-1185">Reference proteome</keyword>
<protein>
    <recommendedName>
        <fullName evidence="6">Gamma-tubulin complex component</fullName>
    </recommendedName>
</protein>
<comment type="function">
    <text evidence="6">Component of the gamma-tubulin ring complex (gTuRC) which mediates microtubule nucleation.</text>
</comment>
<dbReference type="Gene3D" id="1.20.120.1900">
    <property type="entry name" value="Gamma-tubulin complex, C-terminal domain"/>
    <property type="match status" value="1"/>
</dbReference>
<dbReference type="Pfam" id="PF04130">
    <property type="entry name" value="GCP_C_terminal"/>
    <property type="match status" value="1"/>
</dbReference>
<dbReference type="GO" id="GO:0000930">
    <property type="term" value="C:gamma-tubulin complex"/>
    <property type="evidence" value="ECO:0007669"/>
    <property type="project" value="TreeGrafter"/>
</dbReference>
<feature type="domain" description="Gamma tubulin complex component C-terminal" evidence="8">
    <location>
        <begin position="401"/>
        <end position="715"/>
    </location>
</feature>
<evidence type="ECO:0000256" key="1">
    <source>
        <dbReference type="ARBA" id="ARBA00004267"/>
    </source>
</evidence>
<dbReference type="EMBL" id="JAEHOC010000002">
    <property type="protein sequence ID" value="KAG2444480.1"/>
    <property type="molecule type" value="Genomic_DNA"/>
</dbReference>
<evidence type="ECO:0000256" key="2">
    <source>
        <dbReference type="ARBA" id="ARBA00010337"/>
    </source>
</evidence>
<feature type="domain" description="Gamma tubulin complex component protein N-terminal" evidence="9">
    <location>
        <begin position="18"/>
        <end position="396"/>
    </location>
</feature>
<dbReference type="InterPro" id="IPR007259">
    <property type="entry name" value="GCP"/>
</dbReference>
<dbReference type="GO" id="GO:0000278">
    <property type="term" value="P:mitotic cell cycle"/>
    <property type="evidence" value="ECO:0007669"/>
    <property type="project" value="TreeGrafter"/>
</dbReference>
<dbReference type="GO" id="GO:0031122">
    <property type="term" value="P:cytoplasmic microtubule organization"/>
    <property type="evidence" value="ECO:0007669"/>
    <property type="project" value="TreeGrafter"/>
</dbReference>
<dbReference type="Pfam" id="PF17681">
    <property type="entry name" value="GCP_N_terminal"/>
    <property type="match status" value="1"/>
</dbReference>
<comment type="caution">
    <text evidence="10">The sequence shown here is derived from an EMBL/GenBank/DDBJ whole genome shotgun (WGS) entry which is preliminary data.</text>
</comment>
<dbReference type="InterPro" id="IPR040457">
    <property type="entry name" value="GCP_C"/>
</dbReference>
<evidence type="ECO:0000313" key="11">
    <source>
        <dbReference type="Proteomes" id="UP000650467"/>
    </source>
</evidence>
<evidence type="ECO:0000256" key="7">
    <source>
        <dbReference type="SAM" id="MobiDB-lite"/>
    </source>
</evidence>
<proteinExistence type="inferred from homology"/>
<keyword evidence="5 6" id="KW-0206">Cytoskeleton</keyword>
<comment type="similarity">
    <text evidence="2 6">Belongs to the TUBGCP family.</text>
</comment>
<keyword evidence="3 6" id="KW-0963">Cytoplasm</keyword>
<evidence type="ECO:0000256" key="3">
    <source>
        <dbReference type="ARBA" id="ARBA00022490"/>
    </source>
</evidence>
<evidence type="ECO:0000259" key="9">
    <source>
        <dbReference type="Pfam" id="PF17681"/>
    </source>
</evidence>
<dbReference type="GO" id="GO:0051011">
    <property type="term" value="F:microtubule minus-end binding"/>
    <property type="evidence" value="ECO:0007669"/>
    <property type="project" value="TreeGrafter"/>
</dbReference>
<evidence type="ECO:0000313" key="10">
    <source>
        <dbReference type="EMBL" id="KAG2444480.1"/>
    </source>
</evidence>
<dbReference type="GO" id="GO:0051321">
    <property type="term" value="P:meiotic cell cycle"/>
    <property type="evidence" value="ECO:0007669"/>
    <property type="project" value="TreeGrafter"/>
</dbReference>
<evidence type="ECO:0000256" key="4">
    <source>
        <dbReference type="ARBA" id="ARBA00022701"/>
    </source>
</evidence>
<sequence length="742" mass="81452">MGKAFEPGVVAFDESGLIEELLLALVGIHGDLFLDSSDIDRDDDKEEESWKLPGPSHCTVTISPELTWISEADREVLGDLLRLGFHFKAVAAFVEREQSPWDPRHATRSPSVYRRALASGLTEMLDDYRCTVLTLQQELRLEAAPALSTIKHRLWEYMDVLPALHALAAAQDEVSFNRLFPAADLINRLAAGTRSGLPAVRQALGRLLWHCNQVLMQQLAAWMLHGMLQDPNQEFFIQPRAPPPAPAASAAAAAQPPQQQAQAGPQQQATREEDSAGASSSGRGADDEAAYREWHAGFQVNPRCLPLYVSGDLADTILFVGRAVRVLRRPGQGGGGGGAGGGGGGGAELLPLQDMMKFGQAFTALQSEPELSAPRLAMLVEGLRSHVARLLWRLLVGRAGLLPALAALKDYFLLGRGDFWQAFLAEARPLMAAPPRPGSVDADLALPFTRSAAKSSAEGDPLLTAFRLRYLANKAESEAAFTVKHSSAAHSQVPELDRAWDPLVLEVALEWPLGLLLGREQLRRYNQLFALLLRLRRMQNQLDDAWKDLRVMDRETQRGTAPPVPHNRMRDLQDLRNHMAFVVSNLQIYIQTDVIEVNFSALESKIANCQDFSELERAHALFLNTLMVQSFLTVRTMCINLTEIFQDVAMLTQLVARAGCDPARLDFAAVSRLRSSFERHFLTLFGSISSQRMVESFRAPHLAQLVLRLNYNSFYSAKDMDAGGARASVGVGPGSGAPGGRL</sequence>
<dbReference type="AlphaFoldDB" id="A0A835WBZ5"/>
<dbReference type="GO" id="GO:0007020">
    <property type="term" value="P:microtubule nucleation"/>
    <property type="evidence" value="ECO:0007669"/>
    <property type="project" value="InterPro"/>
</dbReference>
<dbReference type="GO" id="GO:0000922">
    <property type="term" value="C:spindle pole"/>
    <property type="evidence" value="ECO:0007669"/>
    <property type="project" value="InterPro"/>
</dbReference>
<dbReference type="GO" id="GO:0005874">
    <property type="term" value="C:microtubule"/>
    <property type="evidence" value="ECO:0007669"/>
    <property type="project" value="UniProtKB-KW"/>
</dbReference>
<evidence type="ECO:0000256" key="6">
    <source>
        <dbReference type="RuleBase" id="RU363050"/>
    </source>
</evidence>
<dbReference type="InterPro" id="IPR041470">
    <property type="entry name" value="GCP_N"/>
</dbReference>
<dbReference type="GO" id="GO:0043015">
    <property type="term" value="F:gamma-tubulin binding"/>
    <property type="evidence" value="ECO:0007669"/>
    <property type="project" value="InterPro"/>
</dbReference>